<accession>A0A2P2EB70</accession>
<name>A0A2P2EB70_9PROT</name>
<evidence type="ECO:0000313" key="2">
    <source>
        <dbReference type="EMBL" id="GBF58318.1"/>
    </source>
</evidence>
<evidence type="ECO:0000256" key="1">
    <source>
        <dbReference type="SAM" id="MobiDB-lite"/>
    </source>
</evidence>
<evidence type="ECO:0000313" key="3">
    <source>
        <dbReference type="Proteomes" id="UP000245086"/>
    </source>
</evidence>
<reference evidence="2 3" key="1">
    <citation type="journal article" date="2018" name="Genome Announc.">
        <title>Draft Genome Sequence of "Candidatus Phycosocius bacilliformis," an Alphaproteobacterial Ectosymbiont of the Hydrocarbon-Producing Green Alga Botryococcus braunii.</title>
        <authorList>
            <person name="Tanabe Y."/>
            <person name="Yamaguchi H."/>
            <person name="Watanabe M.M."/>
        </authorList>
    </citation>
    <scope>NUCLEOTIDE SEQUENCE [LARGE SCALE GENOMIC DNA]</scope>
    <source>
        <strain evidence="2 3">BOTRYCO-2</strain>
    </source>
</reference>
<protein>
    <submittedName>
        <fullName evidence="2">Uncharacterized protein</fullName>
    </submittedName>
</protein>
<dbReference type="Proteomes" id="UP000245086">
    <property type="component" value="Unassembled WGS sequence"/>
</dbReference>
<feature type="compositionally biased region" description="Basic and acidic residues" evidence="1">
    <location>
        <begin position="120"/>
        <end position="131"/>
    </location>
</feature>
<dbReference type="AlphaFoldDB" id="A0A2P2EB70"/>
<comment type="caution">
    <text evidence="2">The sequence shown here is derived from an EMBL/GenBank/DDBJ whole genome shotgun (WGS) entry which is preliminary data.</text>
</comment>
<sequence length="131" mass="14267">MSGFEYMLIFAILAAGFGASGAESKPEAELLLPAPANVTLNEPPNHLEHPFEQSPPERGYMVVVQPSGESTDGEAAMRQDGGPRWLEPPGGWVSPSLKSRPHKVHPLTRPALQPDVPTHPAEDMRREGQQR</sequence>
<dbReference type="EMBL" id="BFBR01000006">
    <property type="protein sequence ID" value="GBF58318.1"/>
    <property type="molecule type" value="Genomic_DNA"/>
</dbReference>
<feature type="region of interest" description="Disordered" evidence="1">
    <location>
        <begin position="68"/>
        <end position="131"/>
    </location>
</feature>
<proteinExistence type="predicted"/>
<gene>
    <name evidence="2" type="ORF">PbB2_01998</name>
</gene>
<keyword evidence="3" id="KW-1185">Reference proteome</keyword>
<organism evidence="2 3">
    <name type="scientific">Candidatus Phycosocius bacilliformis</name>
    <dbReference type="NCBI Taxonomy" id="1445552"/>
    <lineage>
        <taxon>Bacteria</taxon>
        <taxon>Pseudomonadati</taxon>
        <taxon>Pseudomonadota</taxon>
        <taxon>Alphaproteobacteria</taxon>
        <taxon>Caulobacterales</taxon>
        <taxon>Caulobacterales incertae sedis</taxon>
        <taxon>Candidatus Phycosocius</taxon>
    </lineage>
</organism>